<sequence>MLYLESYIWHYQLSLATRPDKTTTHQSIALTNAFVRQASFRLRAILLCFVVGDSYPTRLSLNAELFAANLQEILVTADSHEAQLPTMVNKCVSNNHMVFVLLATLL</sequence>
<dbReference type="Proteomes" id="UP000562929">
    <property type="component" value="Unassembled WGS sequence"/>
</dbReference>
<reference evidence="1 2" key="1">
    <citation type="journal article" date="2020" name="G3 (Bethesda)">
        <title>Genetic Underpinnings of Host Manipulation by Ophiocordyceps as Revealed by Comparative Transcriptomics.</title>
        <authorList>
            <person name="Will I."/>
            <person name="Das B."/>
            <person name="Trinh T."/>
            <person name="Brachmann A."/>
            <person name="Ohm R.A."/>
            <person name="de Bekker C."/>
        </authorList>
    </citation>
    <scope>NUCLEOTIDE SEQUENCE [LARGE SCALE GENOMIC DNA]</scope>
    <source>
        <strain evidence="1 2">EC05</strain>
    </source>
</reference>
<accession>A0A8H4Q6J3</accession>
<protein>
    <submittedName>
        <fullName evidence="1">Uncharacterized protein</fullName>
    </submittedName>
</protein>
<comment type="caution">
    <text evidence="1">The sequence shown here is derived from an EMBL/GenBank/DDBJ whole genome shotgun (WGS) entry which is preliminary data.</text>
</comment>
<keyword evidence="2" id="KW-1185">Reference proteome</keyword>
<gene>
    <name evidence="1" type="ORF">GQ602_004275</name>
</gene>
<dbReference type="EMBL" id="JAACLJ010000004">
    <property type="protein sequence ID" value="KAF4587582.1"/>
    <property type="molecule type" value="Genomic_DNA"/>
</dbReference>
<evidence type="ECO:0000313" key="1">
    <source>
        <dbReference type="EMBL" id="KAF4587582.1"/>
    </source>
</evidence>
<evidence type="ECO:0000313" key="2">
    <source>
        <dbReference type="Proteomes" id="UP000562929"/>
    </source>
</evidence>
<organism evidence="1 2">
    <name type="scientific">Ophiocordyceps camponoti-floridani</name>
    <dbReference type="NCBI Taxonomy" id="2030778"/>
    <lineage>
        <taxon>Eukaryota</taxon>
        <taxon>Fungi</taxon>
        <taxon>Dikarya</taxon>
        <taxon>Ascomycota</taxon>
        <taxon>Pezizomycotina</taxon>
        <taxon>Sordariomycetes</taxon>
        <taxon>Hypocreomycetidae</taxon>
        <taxon>Hypocreales</taxon>
        <taxon>Ophiocordycipitaceae</taxon>
        <taxon>Ophiocordyceps</taxon>
    </lineage>
</organism>
<name>A0A8H4Q6J3_9HYPO</name>
<proteinExistence type="predicted"/>
<dbReference type="AlphaFoldDB" id="A0A8H4Q6J3"/>